<keyword evidence="3 5" id="KW-0597">Phosphoprotein</keyword>
<keyword evidence="10" id="KW-1185">Reference proteome</keyword>
<dbReference type="GO" id="GO:0000155">
    <property type="term" value="F:phosphorelay sensor kinase activity"/>
    <property type="evidence" value="ECO:0007669"/>
    <property type="project" value="InterPro"/>
</dbReference>
<gene>
    <name evidence="9" type="ORF">GJV85_12565</name>
</gene>
<proteinExistence type="predicted"/>
<evidence type="ECO:0000256" key="6">
    <source>
        <dbReference type="SAM" id="Phobius"/>
    </source>
</evidence>
<dbReference type="RefSeq" id="WP_207561717.1">
    <property type="nucleotide sequence ID" value="NZ_CP046072.1"/>
</dbReference>
<dbReference type="EMBL" id="CP046072">
    <property type="protein sequence ID" value="QSZ42905.1"/>
    <property type="molecule type" value="Genomic_DNA"/>
</dbReference>
<feature type="modified residue" description="4-aspartylphosphate" evidence="5">
    <location>
        <position position="509"/>
    </location>
</feature>
<dbReference type="Pfam" id="PF00512">
    <property type="entry name" value="HisKA"/>
    <property type="match status" value="1"/>
</dbReference>
<dbReference type="Gene3D" id="3.40.50.2300">
    <property type="match status" value="1"/>
</dbReference>
<evidence type="ECO:0000256" key="2">
    <source>
        <dbReference type="ARBA" id="ARBA00012438"/>
    </source>
</evidence>
<dbReference type="InterPro" id="IPR003661">
    <property type="entry name" value="HisK_dim/P_dom"/>
</dbReference>
<dbReference type="InterPro" id="IPR001789">
    <property type="entry name" value="Sig_transdc_resp-reg_receiver"/>
</dbReference>
<dbReference type="PANTHER" id="PTHR45339">
    <property type="entry name" value="HYBRID SIGNAL TRANSDUCTION HISTIDINE KINASE J"/>
    <property type="match status" value="1"/>
</dbReference>
<dbReference type="InterPro" id="IPR011006">
    <property type="entry name" value="CheY-like_superfamily"/>
</dbReference>
<protein>
    <recommendedName>
        <fullName evidence="2">histidine kinase</fullName>
        <ecNumber evidence="2">2.7.13.3</ecNumber>
    </recommendedName>
</protein>
<evidence type="ECO:0000256" key="1">
    <source>
        <dbReference type="ARBA" id="ARBA00000085"/>
    </source>
</evidence>
<dbReference type="Pfam" id="PF02518">
    <property type="entry name" value="HATPase_c"/>
    <property type="match status" value="1"/>
</dbReference>
<keyword evidence="6" id="KW-1133">Transmembrane helix</keyword>
<evidence type="ECO:0000313" key="9">
    <source>
        <dbReference type="EMBL" id="QSZ42905.1"/>
    </source>
</evidence>
<feature type="transmembrane region" description="Helical" evidence="6">
    <location>
        <begin position="20"/>
        <end position="38"/>
    </location>
</feature>
<organism evidence="9 10">
    <name type="scientific">Sulfurimonas aquatica</name>
    <dbReference type="NCBI Taxonomy" id="2672570"/>
    <lineage>
        <taxon>Bacteria</taxon>
        <taxon>Pseudomonadati</taxon>
        <taxon>Campylobacterota</taxon>
        <taxon>Epsilonproteobacteria</taxon>
        <taxon>Campylobacterales</taxon>
        <taxon>Sulfurimonadaceae</taxon>
        <taxon>Sulfurimonas</taxon>
    </lineage>
</organism>
<keyword evidence="4" id="KW-0902">Two-component regulatory system</keyword>
<dbReference type="CDD" id="cd00082">
    <property type="entry name" value="HisKA"/>
    <property type="match status" value="1"/>
</dbReference>
<dbReference type="FunFam" id="3.30.565.10:FF:000010">
    <property type="entry name" value="Sensor histidine kinase RcsC"/>
    <property type="match status" value="1"/>
</dbReference>
<dbReference type="InterPro" id="IPR003594">
    <property type="entry name" value="HATPase_dom"/>
</dbReference>
<evidence type="ECO:0000256" key="3">
    <source>
        <dbReference type="ARBA" id="ARBA00022553"/>
    </source>
</evidence>
<feature type="transmembrane region" description="Helical" evidence="6">
    <location>
        <begin position="50"/>
        <end position="68"/>
    </location>
</feature>
<dbReference type="Proteomes" id="UP000671852">
    <property type="component" value="Chromosome"/>
</dbReference>
<dbReference type="InterPro" id="IPR005467">
    <property type="entry name" value="His_kinase_dom"/>
</dbReference>
<dbReference type="CDD" id="cd17546">
    <property type="entry name" value="REC_hyHK_CKI1_RcsC-like"/>
    <property type="match status" value="1"/>
</dbReference>
<evidence type="ECO:0000259" key="7">
    <source>
        <dbReference type="PROSITE" id="PS50109"/>
    </source>
</evidence>
<dbReference type="SUPFAM" id="SSF47384">
    <property type="entry name" value="Homodimeric domain of signal transducing histidine kinase"/>
    <property type="match status" value="1"/>
</dbReference>
<dbReference type="PROSITE" id="PS50109">
    <property type="entry name" value="HIS_KIN"/>
    <property type="match status" value="1"/>
</dbReference>
<feature type="transmembrane region" description="Helical" evidence="6">
    <location>
        <begin position="158"/>
        <end position="176"/>
    </location>
</feature>
<keyword evidence="6" id="KW-0812">Transmembrane</keyword>
<dbReference type="SUPFAM" id="SSF52172">
    <property type="entry name" value="CheY-like"/>
    <property type="match status" value="1"/>
</dbReference>
<feature type="transmembrane region" description="Helical" evidence="6">
    <location>
        <begin position="135"/>
        <end position="152"/>
    </location>
</feature>
<keyword evidence="6" id="KW-0472">Membrane</keyword>
<sequence length="574" mass="64873">MNAKELELKINKLDYLYSSLLNSMVGAMGIAVLLYFSISGHVDPVLLNIWLFLTFLLSFIRIIFYMMYKKCSPAECNLNFYYNVFAITVLTSSVLWGITGVILLPQELELQVLLLMMVGGLSTGAALSLASNVKLFYIFIIFSMGPFVYVFMMNESQLANSLLTTSIFYMLFLTVISKKMSNRIIASMTLEYENKNLINNLELKVKEANSDNNAKSKFLSVMSHEIRTPLNAIIGFVQILEKSEKDPQKKSYLEIVDKSSEMLMNVINDILDLTKIESGKVVIESVEYEPTKELESVFNLYKVACSQKKIKIINSISPDLPQYIIGDSLRLKQIVSNLLSNALKFTKEGKDIELISSFNKEKAMLYVEVRDEGIGIDSENMKKITGEFTQADDSVARKYGGTGLGLSIVSKFLTLQKSELQIRSEFGVGSSFYFELPVELVEHEQEEEEQERELLFSTKHILVAEDNKTNQMLIEILLEDYEIDVTIANDGVEAVELSKAQEFDLILMDINMPNKNGSEAMKDIKQRGDKTPIVALTANAVAGDKQKYLEEGFDDYLAKPIDNAEFQKVLIKYL</sequence>
<dbReference type="Gene3D" id="1.10.287.130">
    <property type="match status" value="1"/>
</dbReference>
<evidence type="ECO:0000256" key="4">
    <source>
        <dbReference type="ARBA" id="ARBA00023012"/>
    </source>
</evidence>
<comment type="catalytic activity">
    <reaction evidence="1">
        <text>ATP + protein L-histidine = ADP + protein N-phospho-L-histidine.</text>
        <dbReference type="EC" id="2.7.13.3"/>
    </reaction>
</comment>
<feature type="transmembrane region" description="Helical" evidence="6">
    <location>
        <begin position="110"/>
        <end position="130"/>
    </location>
</feature>
<dbReference type="KEGG" id="saqt:GJV85_12565"/>
<feature type="transmembrane region" description="Helical" evidence="6">
    <location>
        <begin position="80"/>
        <end position="104"/>
    </location>
</feature>
<evidence type="ECO:0000313" key="10">
    <source>
        <dbReference type="Proteomes" id="UP000671852"/>
    </source>
</evidence>
<dbReference type="Pfam" id="PF00072">
    <property type="entry name" value="Response_reg"/>
    <property type="match status" value="1"/>
</dbReference>
<dbReference type="InterPro" id="IPR036890">
    <property type="entry name" value="HATPase_C_sf"/>
</dbReference>
<feature type="domain" description="Histidine kinase" evidence="7">
    <location>
        <begin position="221"/>
        <end position="440"/>
    </location>
</feature>
<dbReference type="PROSITE" id="PS50110">
    <property type="entry name" value="RESPONSE_REGULATORY"/>
    <property type="match status" value="1"/>
</dbReference>
<dbReference type="PANTHER" id="PTHR45339:SF1">
    <property type="entry name" value="HYBRID SIGNAL TRANSDUCTION HISTIDINE KINASE J"/>
    <property type="match status" value="1"/>
</dbReference>
<dbReference type="InterPro" id="IPR004358">
    <property type="entry name" value="Sig_transdc_His_kin-like_C"/>
</dbReference>
<dbReference type="AlphaFoldDB" id="A0A975GDP7"/>
<evidence type="ECO:0000256" key="5">
    <source>
        <dbReference type="PROSITE-ProRule" id="PRU00169"/>
    </source>
</evidence>
<dbReference type="SMART" id="SM00448">
    <property type="entry name" value="REC"/>
    <property type="match status" value="1"/>
</dbReference>
<reference evidence="9" key="1">
    <citation type="submission" date="2019-11" db="EMBL/GenBank/DDBJ databases">
        <authorList>
            <person name="Kojima H."/>
        </authorList>
    </citation>
    <scope>NUCLEOTIDE SEQUENCE</scope>
    <source>
        <strain evidence="9">H1576</strain>
    </source>
</reference>
<reference evidence="9" key="2">
    <citation type="submission" date="2021-04" db="EMBL/GenBank/DDBJ databases">
        <title>Isolation and characterization of a novel species of the genus Sulfurimonas.</title>
        <authorList>
            <person name="Fukui M."/>
        </authorList>
    </citation>
    <scope>NUCLEOTIDE SEQUENCE</scope>
    <source>
        <strain evidence="9">H1576</strain>
    </source>
</reference>
<evidence type="ECO:0000259" key="8">
    <source>
        <dbReference type="PROSITE" id="PS50110"/>
    </source>
</evidence>
<dbReference type="SMART" id="SM00388">
    <property type="entry name" value="HisKA"/>
    <property type="match status" value="1"/>
</dbReference>
<accession>A0A975GDP7</accession>
<feature type="domain" description="Response regulatory" evidence="8">
    <location>
        <begin position="460"/>
        <end position="574"/>
    </location>
</feature>
<dbReference type="EC" id="2.7.13.3" evidence="2"/>
<dbReference type="PRINTS" id="PR00344">
    <property type="entry name" value="BCTRLSENSOR"/>
</dbReference>
<dbReference type="Gene3D" id="3.30.565.10">
    <property type="entry name" value="Histidine kinase-like ATPase, C-terminal domain"/>
    <property type="match status" value="1"/>
</dbReference>
<dbReference type="InterPro" id="IPR036097">
    <property type="entry name" value="HisK_dim/P_sf"/>
</dbReference>
<dbReference type="SUPFAM" id="SSF55874">
    <property type="entry name" value="ATPase domain of HSP90 chaperone/DNA topoisomerase II/histidine kinase"/>
    <property type="match status" value="1"/>
</dbReference>
<dbReference type="SMART" id="SM00387">
    <property type="entry name" value="HATPase_c"/>
    <property type="match status" value="1"/>
</dbReference>
<name>A0A975GDP7_9BACT</name>